<comment type="catalytic activity">
    <reaction evidence="8">
        <text>apo-[ACP] + CoA = holo-[ACP] + adenosine 3',5'-bisphosphate + H(+)</text>
        <dbReference type="Rhea" id="RHEA:12068"/>
        <dbReference type="Rhea" id="RHEA-COMP:9685"/>
        <dbReference type="Rhea" id="RHEA-COMP:9690"/>
        <dbReference type="ChEBI" id="CHEBI:15378"/>
        <dbReference type="ChEBI" id="CHEBI:29999"/>
        <dbReference type="ChEBI" id="CHEBI:57287"/>
        <dbReference type="ChEBI" id="CHEBI:58343"/>
        <dbReference type="ChEBI" id="CHEBI:64479"/>
        <dbReference type="EC" id="2.7.8.7"/>
    </reaction>
</comment>
<keyword evidence="3 8" id="KW-0479">Metal-binding</keyword>
<evidence type="ECO:0000256" key="5">
    <source>
        <dbReference type="ARBA" id="ARBA00022842"/>
    </source>
</evidence>
<keyword evidence="4 8" id="KW-0276">Fatty acid metabolism</keyword>
<evidence type="ECO:0000256" key="2">
    <source>
        <dbReference type="ARBA" id="ARBA00022679"/>
    </source>
</evidence>
<sequence length="118" mass="13309">MIKGIGLDIVEIERIQRLEERSPKFSRRILTEQEQILYSNYTAYRRTEFLSGRFSAKEAFSKALGTGIGDQCSFLDIEVLKGNNGEPKLMFKGEPVNGYVSITHTKTHAAAQVILLND</sequence>
<feature type="binding site" evidence="8">
    <location>
        <position position="8"/>
    </location>
    <ligand>
        <name>Mg(2+)</name>
        <dbReference type="ChEBI" id="CHEBI:18420"/>
    </ligand>
</feature>
<comment type="caution">
    <text evidence="10">The sequence shown here is derived from an EMBL/GenBank/DDBJ whole genome shotgun (WGS) entry which is preliminary data.</text>
</comment>
<evidence type="ECO:0000256" key="3">
    <source>
        <dbReference type="ARBA" id="ARBA00022723"/>
    </source>
</evidence>
<dbReference type="Pfam" id="PF01648">
    <property type="entry name" value="ACPS"/>
    <property type="match status" value="1"/>
</dbReference>
<gene>
    <name evidence="8 10" type="primary">acpS</name>
    <name evidence="10" type="ORF">ACFOZY_08905</name>
</gene>
<accession>A0ABV8X8B4</accession>
<proteinExistence type="inferred from homology"/>
<protein>
    <recommendedName>
        <fullName evidence="8">Holo-[acyl-carrier-protein] synthase</fullName>
        <shortName evidence="8">Holo-ACP synthase</shortName>
        <ecNumber evidence="8">2.7.8.7</ecNumber>
    </recommendedName>
    <alternativeName>
        <fullName evidence="8">4'-phosphopantetheinyl transferase AcpS</fullName>
    </alternativeName>
</protein>
<feature type="domain" description="4'-phosphopantetheinyl transferase" evidence="9">
    <location>
        <begin position="4"/>
        <end position="105"/>
    </location>
</feature>
<keyword evidence="11" id="KW-1185">Reference proteome</keyword>
<dbReference type="EC" id="2.7.8.7" evidence="8"/>
<dbReference type="GO" id="GO:0008897">
    <property type="term" value="F:holo-[acyl-carrier-protein] synthase activity"/>
    <property type="evidence" value="ECO:0007669"/>
    <property type="project" value="UniProtKB-EC"/>
</dbReference>
<dbReference type="InterPro" id="IPR008278">
    <property type="entry name" value="4-PPantetheinyl_Trfase_dom"/>
</dbReference>
<dbReference type="NCBIfam" id="TIGR00516">
    <property type="entry name" value="acpS"/>
    <property type="match status" value="1"/>
</dbReference>
<evidence type="ECO:0000256" key="4">
    <source>
        <dbReference type="ARBA" id="ARBA00022832"/>
    </source>
</evidence>
<keyword evidence="7 8" id="KW-0275">Fatty acid biosynthesis</keyword>
<organism evidence="10 11">
    <name type="scientific">Chungangia koreensis</name>
    <dbReference type="NCBI Taxonomy" id="752657"/>
    <lineage>
        <taxon>Bacteria</taxon>
        <taxon>Bacillati</taxon>
        <taxon>Bacillota</taxon>
        <taxon>Bacilli</taxon>
        <taxon>Lactobacillales</taxon>
        <taxon>Chungangia</taxon>
    </lineage>
</organism>
<dbReference type="NCBIfam" id="TIGR00556">
    <property type="entry name" value="pantethn_trn"/>
    <property type="match status" value="1"/>
</dbReference>
<evidence type="ECO:0000313" key="11">
    <source>
        <dbReference type="Proteomes" id="UP001595817"/>
    </source>
</evidence>
<dbReference type="Gene3D" id="3.90.470.20">
    <property type="entry name" value="4'-phosphopantetheinyl transferase domain"/>
    <property type="match status" value="1"/>
</dbReference>
<evidence type="ECO:0000256" key="7">
    <source>
        <dbReference type="ARBA" id="ARBA00023160"/>
    </source>
</evidence>
<keyword evidence="2 8" id="KW-0808">Transferase</keyword>
<keyword evidence="5 8" id="KW-0460">Magnesium</keyword>
<evidence type="ECO:0000313" key="10">
    <source>
        <dbReference type="EMBL" id="MFC4410542.1"/>
    </source>
</evidence>
<dbReference type="RefSeq" id="WP_378154484.1">
    <property type="nucleotide sequence ID" value="NZ_JBHSEC010000014.1"/>
</dbReference>
<dbReference type="Proteomes" id="UP001595817">
    <property type="component" value="Unassembled WGS sequence"/>
</dbReference>
<name>A0ABV8X8B4_9LACT</name>
<comment type="similarity">
    <text evidence="8">Belongs to the P-Pant transferase superfamily. AcpS family.</text>
</comment>
<dbReference type="InterPro" id="IPR037143">
    <property type="entry name" value="4-PPantetheinyl_Trfase_dom_sf"/>
</dbReference>
<reference evidence="11" key="1">
    <citation type="journal article" date="2019" name="Int. J. Syst. Evol. Microbiol.">
        <title>The Global Catalogue of Microorganisms (GCM) 10K type strain sequencing project: providing services to taxonomists for standard genome sequencing and annotation.</title>
        <authorList>
            <consortium name="The Broad Institute Genomics Platform"/>
            <consortium name="The Broad Institute Genome Sequencing Center for Infectious Disease"/>
            <person name="Wu L."/>
            <person name="Ma J."/>
        </authorList>
    </citation>
    <scope>NUCLEOTIDE SEQUENCE [LARGE SCALE GENOMIC DNA]</scope>
    <source>
        <strain evidence="11">CCUG 59778</strain>
    </source>
</reference>
<dbReference type="SUPFAM" id="SSF56214">
    <property type="entry name" value="4'-phosphopantetheinyl transferase"/>
    <property type="match status" value="1"/>
</dbReference>
<dbReference type="EMBL" id="JBHSEC010000014">
    <property type="protein sequence ID" value="MFC4410542.1"/>
    <property type="molecule type" value="Genomic_DNA"/>
</dbReference>
<dbReference type="InterPro" id="IPR004568">
    <property type="entry name" value="Ppantetheine-prot_Trfase_dom"/>
</dbReference>
<evidence type="ECO:0000259" key="9">
    <source>
        <dbReference type="Pfam" id="PF01648"/>
    </source>
</evidence>
<feature type="binding site" evidence="8">
    <location>
        <position position="58"/>
    </location>
    <ligand>
        <name>Mg(2+)</name>
        <dbReference type="ChEBI" id="CHEBI:18420"/>
    </ligand>
</feature>
<comment type="function">
    <text evidence="8">Transfers the 4'-phosphopantetheine moiety from coenzyme A to a Ser of acyl-carrier-protein.</text>
</comment>
<evidence type="ECO:0000256" key="6">
    <source>
        <dbReference type="ARBA" id="ARBA00023098"/>
    </source>
</evidence>
<dbReference type="HAMAP" id="MF_00101">
    <property type="entry name" value="AcpS"/>
    <property type="match status" value="1"/>
</dbReference>
<comment type="subcellular location">
    <subcellularLocation>
        <location evidence="8">Cytoplasm</location>
    </subcellularLocation>
</comment>
<keyword evidence="1 8" id="KW-0444">Lipid biosynthesis</keyword>
<dbReference type="InterPro" id="IPR002582">
    <property type="entry name" value="ACPS"/>
</dbReference>
<keyword evidence="6 8" id="KW-0443">Lipid metabolism</keyword>
<evidence type="ECO:0000256" key="1">
    <source>
        <dbReference type="ARBA" id="ARBA00022516"/>
    </source>
</evidence>
<comment type="cofactor">
    <cofactor evidence="8">
        <name>Mg(2+)</name>
        <dbReference type="ChEBI" id="CHEBI:18420"/>
    </cofactor>
</comment>
<evidence type="ECO:0000256" key="8">
    <source>
        <dbReference type="HAMAP-Rule" id="MF_00101"/>
    </source>
</evidence>
<keyword evidence="8" id="KW-0963">Cytoplasm</keyword>